<sequence length="544" mass="58559">MAIARRLYLYGIAAIALAVWAVGAVRLLRELGMALWELLGRPAVTGDPEAFRARLSLSVALLLVGFPIWAVHWWLVERAVRMDAAEQRSAVRAAFLAAVLAATFGFWLASVVELVRLALLWLFGVSEPGVMSVPRVLDELAVLAVAGTLWLGHARLARKEQRDPQRRELADWLPRLYGYGAAATGLVVLVVATANLLRIGLDAVLLPDAVTGTLRFALASAIGLLVGGILAWSVHWAEALSLVSASSPVAERELRSLVRWTYLGFIVFVSFLAVLVACAAVLDDVLAWMLGIPDGESRQRVRQLLDPVTWLLPAAFSWFYHRRVMQQEAAVLAGHPSAGPDWARGVSRFLVYLSAFASLALAVLGLGGLVGLLLQALIAAVTTVPLGTWRPDLAFQLPPAVVGGVAWLVLWRDVLERSLREPESERTSLSRRVYLYGALGSSVLVILGTAGFVLYQLISAVLGIREAATALSEAAPAFGFTLVALGVLVYHGAVLRADTRAAAPRPASMAVRLILRLPPESDVDAVIRELADHVPPGATLERAN</sequence>
<feature type="transmembrane region" description="Helical" evidence="1">
    <location>
        <begin position="95"/>
        <end position="124"/>
    </location>
</feature>
<feature type="transmembrane region" description="Helical" evidence="1">
    <location>
        <begin position="433"/>
        <end position="455"/>
    </location>
</feature>
<feature type="transmembrane region" description="Helical" evidence="1">
    <location>
        <begin position="260"/>
        <end position="282"/>
    </location>
</feature>
<dbReference type="Proteomes" id="UP000000447">
    <property type="component" value="Plasmid unnamed"/>
</dbReference>
<dbReference type="EMBL" id="CP001276">
    <property type="protein sequence ID" value="ACM07100.1"/>
    <property type="molecule type" value="Genomic_DNA"/>
</dbReference>
<evidence type="ECO:0000256" key="1">
    <source>
        <dbReference type="SAM" id="Phobius"/>
    </source>
</evidence>
<feature type="transmembrane region" description="Helical" evidence="1">
    <location>
        <begin position="393"/>
        <end position="412"/>
    </location>
</feature>
<feature type="domain" description="DUF5671" evidence="2">
    <location>
        <begin position="348"/>
        <end position="485"/>
    </location>
</feature>
<feature type="domain" description="DUF5671" evidence="2">
    <location>
        <begin position="175"/>
        <end position="314"/>
    </location>
</feature>
<geneLocation type="plasmid" evidence="4">
    <name>Tros</name>
</geneLocation>
<evidence type="ECO:0000259" key="2">
    <source>
        <dbReference type="Pfam" id="PF18920"/>
    </source>
</evidence>
<dbReference type="eggNOG" id="ENOG5032SXZ">
    <property type="taxonomic scope" value="Bacteria"/>
</dbReference>
<keyword evidence="1" id="KW-0812">Transmembrane</keyword>
<feature type="transmembrane region" description="Helical" evidence="1">
    <location>
        <begin position="7"/>
        <end position="28"/>
    </location>
</feature>
<evidence type="ECO:0000313" key="4">
    <source>
        <dbReference type="Proteomes" id="UP000000447"/>
    </source>
</evidence>
<feature type="domain" description="DUF5671" evidence="2">
    <location>
        <begin position="6"/>
        <end position="126"/>
    </location>
</feature>
<reference evidence="3 4" key="1">
    <citation type="journal article" date="2009" name="PLoS ONE">
        <title>Complete genome sequence of the aerobic CO-oxidizing thermophile Thermomicrobium roseum.</title>
        <authorList>
            <person name="Wu D."/>
            <person name="Raymond J."/>
            <person name="Wu M."/>
            <person name="Chatterji S."/>
            <person name="Ren Q."/>
            <person name="Graham J.E."/>
            <person name="Bryant D.A."/>
            <person name="Robb F."/>
            <person name="Colman A."/>
            <person name="Tallon L.J."/>
            <person name="Badger J.H."/>
            <person name="Madupu R."/>
            <person name="Ward N.L."/>
            <person name="Eisen J.A."/>
        </authorList>
    </citation>
    <scope>NUCLEOTIDE SEQUENCE [LARGE SCALE GENOMIC DNA]</scope>
    <source>
        <strain evidence="4">ATCC 27502 / DSM 5159 / P-2</strain>
        <plasmid evidence="3">unnamed</plasmid>
    </source>
</reference>
<name>B9L3I8_THERP</name>
<feature type="transmembrane region" description="Helical" evidence="1">
    <location>
        <begin position="55"/>
        <end position="75"/>
    </location>
</feature>
<feature type="transmembrane region" description="Helical" evidence="1">
    <location>
        <begin position="475"/>
        <end position="495"/>
    </location>
</feature>
<gene>
    <name evidence="3" type="ordered locus">trd_A0353</name>
</gene>
<feature type="transmembrane region" description="Helical" evidence="1">
    <location>
        <begin position="349"/>
        <end position="381"/>
    </location>
</feature>
<accession>B9L3I8</accession>
<evidence type="ECO:0000313" key="3">
    <source>
        <dbReference type="EMBL" id="ACM07100.1"/>
    </source>
</evidence>
<dbReference type="Pfam" id="PF18920">
    <property type="entry name" value="DUF5671"/>
    <property type="match status" value="3"/>
</dbReference>
<dbReference type="InterPro" id="IPR043728">
    <property type="entry name" value="DUF5671"/>
</dbReference>
<keyword evidence="1" id="KW-0472">Membrane</keyword>
<dbReference type="KEGG" id="tro:trd_A0353"/>
<keyword evidence="1" id="KW-1133">Transmembrane helix</keyword>
<proteinExistence type="predicted"/>
<feature type="transmembrane region" description="Helical" evidence="1">
    <location>
        <begin position="176"/>
        <end position="197"/>
    </location>
</feature>
<protein>
    <recommendedName>
        <fullName evidence="2">DUF5671 domain-containing protein</fullName>
    </recommendedName>
</protein>
<organism evidence="3 4">
    <name type="scientific">Thermomicrobium roseum (strain ATCC 27502 / DSM 5159 / P-2)</name>
    <dbReference type="NCBI Taxonomy" id="309801"/>
    <lineage>
        <taxon>Bacteria</taxon>
        <taxon>Pseudomonadati</taxon>
        <taxon>Thermomicrobiota</taxon>
        <taxon>Thermomicrobia</taxon>
        <taxon>Thermomicrobiales</taxon>
        <taxon>Thermomicrobiaceae</taxon>
        <taxon>Thermomicrobium</taxon>
    </lineage>
</organism>
<dbReference type="AlphaFoldDB" id="B9L3I8"/>
<dbReference type="HOGENOM" id="CLU_495121_0_0_0"/>
<keyword evidence="4" id="KW-1185">Reference proteome</keyword>
<feature type="transmembrane region" description="Helical" evidence="1">
    <location>
        <begin position="217"/>
        <end position="239"/>
    </location>
</feature>
<dbReference type="OrthoDB" id="160589at2"/>
<dbReference type="RefSeq" id="WP_012643087.1">
    <property type="nucleotide sequence ID" value="NC_011961.1"/>
</dbReference>
<keyword evidence="3" id="KW-0614">Plasmid</keyword>